<comment type="subcellular location">
    <subcellularLocation>
        <location evidence="1">Cytoplasm</location>
        <location evidence="1">Cytoskeleton</location>
    </subcellularLocation>
</comment>
<dbReference type="PANTHER" id="PTHR11604">
    <property type="entry name" value="PROFILIN"/>
    <property type="match status" value="1"/>
</dbReference>
<evidence type="ECO:0000313" key="7">
    <source>
        <dbReference type="EMBL" id="KAK0391128.1"/>
    </source>
</evidence>
<dbReference type="PRINTS" id="PR00392">
    <property type="entry name" value="PROFILIN"/>
</dbReference>
<sequence length="124" mass="12662">MILIGSGNVDAGAIISVAGDSVWAASSDFQLSAAEMKTLAAILTGDSAAKDKAFGEGLYVAGTRYVLAKADDEEGVYARSGRIGIAAAKSTQAIVVARHPETVPAGPVTVTVTGLTKYLKEQGY</sequence>
<dbReference type="CDD" id="cd00148">
    <property type="entry name" value="PROF"/>
    <property type="match status" value="1"/>
</dbReference>
<dbReference type="InterPro" id="IPR005455">
    <property type="entry name" value="PFN_euk"/>
</dbReference>
<dbReference type="Proteomes" id="UP001175261">
    <property type="component" value="Unassembled WGS sequence"/>
</dbReference>
<dbReference type="PANTHER" id="PTHR11604:SF0">
    <property type="entry name" value="PROFILIN"/>
    <property type="match status" value="1"/>
</dbReference>
<dbReference type="InterPro" id="IPR048278">
    <property type="entry name" value="PFN"/>
</dbReference>
<organism evidence="7 8">
    <name type="scientific">Sarocladium strictum</name>
    <name type="common">Black bundle disease fungus</name>
    <name type="synonym">Acremonium strictum</name>
    <dbReference type="NCBI Taxonomy" id="5046"/>
    <lineage>
        <taxon>Eukaryota</taxon>
        <taxon>Fungi</taxon>
        <taxon>Dikarya</taxon>
        <taxon>Ascomycota</taxon>
        <taxon>Pezizomycotina</taxon>
        <taxon>Sordariomycetes</taxon>
        <taxon>Hypocreomycetidae</taxon>
        <taxon>Hypocreales</taxon>
        <taxon>Sarocladiaceae</taxon>
        <taxon>Sarocladium</taxon>
    </lineage>
</organism>
<dbReference type="EMBL" id="JAPDFR010000001">
    <property type="protein sequence ID" value="KAK0391128.1"/>
    <property type="molecule type" value="Genomic_DNA"/>
</dbReference>
<evidence type="ECO:0000256" key="4">
    <source>
        <dbReference type="ARBA" id="ARBA00023203"/>
    </source>
</evidence>
<keyword evidence="3" id="KW-0963">Cytoplasm</keyword>
<dbReference type="SMART" id="SM00392">
    <property type="entry name" value="PROF"/>
    <property type="match status" value="1"/>
</dbReference>
<evidence type="ECO:0000313" key="8">
    <source>
        <dbReference type="Proteomes" id="UP001175261"/>
    </source>
</evidence>
<dbReference type="AlphaFoldDB" id="A0AA39LBG3"/>
<evidence type="ECO:0000256" key="3">
    <source>
        <dbReference type="ARBA" id="ARBA00022490"/>
    </source>
</evidence>
<dbReference type="SUPFAM" id="SSF55770">
    <property type="entry name" value="Profilin (actin-binding protein)"/>
    <property type="match status" value="1"/>
</dbReference>
<comment type="similarity">
    <text evidence="2 6">Belongs to the profilin family.</text>
</comment>
<evidence type="ECO:0000256" key="6">
    <source>
        <dbReference type="RuleBase" id="RU003909"/>
    </source>
</evidence>
<proteinExistence type="inferred from homology"/>
<evidence type="ECO:0000256" key="5">
    <source>
        <dbReference type="ARBA" id="ARBA00023212"/>
    </source>
</evidence>
<dbReference type="Pfam" id="PF00235">
    <property type="entry name" value="Profilin"/>
    <property type="match status" value="1"/>
</dbReference>
<dbReference type="GO" id="GO:0003785">
    <property type="term" value="F:actin monomer binding"/>
    <property type="evidence" value="ECO:0007669"/>
    <property type="project" value="TreeGrafter"/>
</dbReference>
<dbReference type="GO" id="GO:0005856">
    <property type="term" value="C:cytoskeleton"/>
    <property type="evidence" value="ECO:0007669"/>
    <property type="project" value="UniProtKB-SubCell"/>
</dbReference>
<gene>
    <name evidence="7" type="ORF">NLU13_0630</name>
</gene>
<keyword evidence="8" id="KW-1185">Reference proteome</keyword>
<evidence type="ECO:0000256" key="1">
    <source>
        <dbReference type="ARBA" id="ARBA00004245"/>
    </source>
</evidence>
<reference evidence="7" key="1">
    <citation type="submission" date="2022-10" db="EMBL/GenBank/DDBJ databases">
        <title>Determination and structural analysis of whole genome sequence of Sarocladium strictum F4-1.</title>
        <authorList>
            <person name="Hu L."/>
            <person name="Jiang Y."/>
        </authorList>
    </citation>
    <scope>NUCLEOTIDE SEQUENCE</scope>
    <source>
        <strain evidence="7">F4-1</strain>
    </source>
</reference>
<dbReference type="InterPro" id="IPR036140">
    <property type="entry name" value="PFN_sf"/>
</dbReference>
<dbReference type="Gene3D" id="3.30.450.30">
    <property type="entry name" value="Dynein light chain 2a, cytoplasmic"/>
    <property type="match status" value="1"/>
</dbReference>
<keyword evidence="4 6" id="KW-0009">Actin-binding</keyword>
<evidence type="ECO:0000256" key="2">
    <source>
        <dbReference type="ARBA" id="ARBA00010058"/>
    </source>
</evidence>
<dbReference type="GO" id="GO:0005938">
    <property type="term" value="C:cell cortex"/>
    <property type="evidence" value="ECO:0007669"/>
    <property type="project" value="TreeGrafter"/>
</dbReference>
<name>A0AA39LBG3_SARSR</name>
<comment type="caution">
    <text evidence="7">The sequence shown here is derived from an EMBL/GenBank/DDBJ whole genome shotgun (WGS) entry which is preliminary data.</text>
</comment>
<protein>
    <recommendedName>
        <fullName evidence="6">Profilin</fullName>
    </recommendedName>
</protein>
<accession>A0AA39LBG3</accession>
<keyword evidence="5" id="KW-0206">Cytoskeleton</keyword>